<gene>
    <name evidence="3" type="ORF">I4901_05975</name>
</gene>
<accession>A0A8I0WQI6</accession>
<comment type="caution">
    <text evidence="3">The sequence shown here is derived from an EMBL/GenBank/DDBJ whole genome shotgun (WGS) entry which is preliminary data.</text>
</comment>
<evidence type="ECO:0000313" key="3">
    <source>
        <dbReference type="EMBL" id="MBG2913910.1"/>
    </source>
</evidence>
<feature type="transmembrane region" description="Helical" evidence="2">
    <location>
        <begin position="194"/>
        <end position="211"/>
    </location>
</feature>
<dbReference type="EMBL" id="JADSJR010000006">
    <property type="protein sequence ID" value="MBG2913910.1"/>
    <property type="molecule type" value="Genomic_DNA"/>
</dbReference>
<reference evidence="3" key="1">
    <citation type="submission" date="2020-11" db="EMBL/GenBank/DDBJ databases">
        <title>Enhanced detection system for hospital associated transmission using whole genome sequencing surveillance.</title>
        <authorList>
            <person name="Harrison L.H."/>
            <person name="Van Tyne D."/>
            <person name="Marsh J.W."/>
            <person name="Griffith M.P."/>
            <person name="Snyder D.J."/>
            <person name="Cooper V.S."/>
            <person name="Mustapha M."/>
        </authorList>
    </citation>
    <scope>NUCLEOTIDE SEQUENCE</scope>
    <source>
        <strain evidence="3">PR00070</strain>
    </source>
</reference>
<feature type="compositionally biased region" description="Low complexity" evidence="1">
    <location>
        <begin position="335"/>
        <end position="350"/>
    </location>
</feature>
<dbReference type="AlphaFoldDB" id="A0A8I0WQI6"/>
<evidence type="ECO:0008006" key="5">
    <source>
        <dbReference type="Google" id="ProtNLM"/>
    </source>
</evidence>
<evidence type="ECO:0000256" key="1">
    <source>
        <dbReference type="SAM" id="MobiDB-lite"/>
    </source>
</evidence>
<name>A0A8I0WQI6_9GAMM</name>
<protein>
    <recommendedName>
        <fullName evidence="5">Virulence effector protein</fullName>
    </recommendedName>
</protein>
<feature type="compositionally biased region" description="Pro residues" evidence="1">
    <location>
        <begin position="351"/>
        <end position="361"/>
    </location>
</feature>
<proteinExistence type="predicted"/>
<organism evidence="3 4">
    <name type="scientific">Proteus terrae subsp. cibarius</name>
    <dbReference type="NCBI Taxonomy" id="626774"/>
    <lineage>
        <taxon>Bacteria</taxon>
        <taxon>Pseudomonadati</taxon>
        <taxon>Pseudomonadota</taxon>
        <taxon>Gammaproteobacteria</taxon>
        <taxon>Enterobacterales</taxon>
        <taxon>Morganellaceae</taxon>
        <taxon>Proteus</taxon>
    </lineage>
</organism>
<feature type="region of interest" description="Disordered" evidence="1">
    <location>
        <begin position="281"/>
        <end position="374"/>
    </location>
</feature>
<dbReference type="InterPro" id="IPR047774">
    <property type="entry name" value="SrfA-like"/>
</dbReference>
<feature type="compositionally biased region" description="Low complexity" evidence="1">
    <location>
        <begin position="362"/>
        <end position="371"/>
    </location>
</feature>
<keyword evidence="2" id="KW-0812">Transmembrane</keyword>
<dbReference type="NCBIfam" id="NF040486">
    <property type="entry name" value="SrfA_fam"/>
    <property type="match status" value="1"/>
</dbReference>
<dbReference type="Proteomes" id="UP000612266">
    <property type="component" value="Unassembled WGS sequence"/>
</dbReference>
<evidence type="ECO:0000256" key="2">
    <source>
        <dbReference type="SAM" id="Phobius"/>
    </source>
</evidence>
<sequence length="494" mass="53130">MIVVNKAFLRSGKLESYLPMGENGQAVYISALQLRETLRLRGKAHISQCLAIPQPNETGERIDWYSPIDGSVIPWSAASEEERTAAYAQLKKNQDDLIAFSEQEQQRAGNKESQLFGALLSKTIQFPDENHIFIVDGQPIITFWGFVSANQQLRVDPVACLKPAVAPITPTSTVAPPVQEKVIITETKRPWWRFLWWLLPLLLLLLAIFFLRGCFSTPALPTVDIKTPNIEAPKLPDPTLEKPKIPTVVTNGHTVGVPTNTVHTGTLGTVDANGNVINGTGDNGAVVDPTTGLPVVDPQIDNNQGALPEGATPDDAQQPNVPPVDPATQNEQPKTDNNQNTGNENNTANPPVDPNAPPDVTPPATADNTTPLTIPANALANGSTQFLNGQWKAGAGIQDQKTGKPLSLSYQLDNGKGQVVMTRSDGVTCKAPVSAAVNQGGLNINNQGQALCSDGSNYLMPNIICQPGSQNIADCQGKYENNQPFPLSMKRENN</sequence>
<keyword evidence="2" id="KW-1133">Transmembrane helix</keyword>
<keyword evidence="2" id="KW-0472">Membrane</keyword>
<evidence type="ECO:0000313" key="4">
    <source>
        <dbReference type="Proteomes" id="UP000612266"/>
    </source>
</evidence>